<dbReference type="AlphaFoldDB" id="A0A8S1J9Q2"/>
<organism evidence="1 2">
    <name type="scientific">Ostreobium quekettii</name>
    <dbReference type="NCBI Taxonomy" id="121088"/>
    <lineage>
        <taxon>Eukaryota</taxon>
        <taxon>Viridiplantae</taxon>
        <taxon>Chlorophyta</taxon>
        <taxon>core chlorophytes</taxon>
        <taxon>Ulvophyceae</taxon>
        <taxon>TCBD clade</taxon>
        <taxon>Bryopsidales</taxon>
        <taxon>Ostreobineae</taxon>
        <taxon>Ostreobiaceae</taxon>
        <taxon>Ostreobium</taxon>
    </lineage>
</organism>
<gene>
    <name evidence="1" type="ORF">OSTQU699_LOCUS9310</name>
</gene>
<accession>A0A8S1J9Q2</accession>
<dbReference type="GO" id="GO:0032259">
    <property type="term" value="P:methylation"/>
    <property type="evidence" value="ECO:0007669"/>
    <property type="project" value="InterPro"/>
</dbReference>
<dbReference type="EMBL" id="CAJHUC010002541">
    <property type="protein sequence ID" value="CAD7703953.1"/>
    <property type="molecule type" value="Genomic_DNA"/>
</dbReference>
<keyword evidence="2" id="KW-1185">Reference proteome</keyword>
<dbReference type="InterPro" id="IPR002052">
    <property type="entry name" value="DNA_methylase_N6_adenine_CS"/>
</dbReference>
<dbReference type="Gene3D" id="3.40.50.150">
    <property type="entry name" value="Vaccinia Virus protein VP39"/>
    <property type="match status" value="1"/>
</dbReference>
<evidence type="ECO:0000313" key="2">
    <source>
        <dbReference type="Proteomes" id="UP000708148"/>
    </source>
</evidence>
<dbReference type="PROSITE" id="PS00092">
    <property type="entry name" value="N6_MTASE"/>
    <property type="match status" value="1"/>
</dbReference>
<name>A0A8S1J9Q2_9CHLO</name>
<dbReference type="SUPFAM" id="SSF53335">
    <property type="entry name" value="S-adenosyl-L-methionine-dependent methyltransferases"/>
    <property type="match status" value="1"/>
</dbReference>
<proteinExistence type="predicted"/>
<comment type="caution">
    <text evidence="1">The sequence shown here is derived from an EMBL/GenBank/DDBJ whole genome shotgun (WGS) entry which is preliminary data.</text>
</comment>
<evidence type="ECO:0000313" key="1">
    <source>
        <dbReference type="EMBL" id="CAD7703953.1"/>
    </source>
</evidence>
<reference evidence="1" key="1">
    <citation type="submission" date="2020-12" db="EMBL/GenBank/DDBJ databases">
        <authorList>
            <person name="Iha C."/>
        </authorList>
    </citation>
    <scope>NUCLEOTIDE SEQUENCE</scope>
</reference>
<feature type="non-terminal residue" evidence="1">
    <location>
        <position position="1"/>
    </location>
</feature>
<dbReference type="GO" id="GO:0008168">
    <property type="term" value="F:methyltransferase activity"/>
    <property type="evidence" value="ECO:0007669"/>
    <property type="project" value="InterPro"/>
</dbReference>
<dbReference type="InterPro" id="IPR029063">
    <property type="entry name" value="SAM-dependent_MTases_sf"/>
</dbReference>
<protein>
    <submittedName>
        <fullName evidence="1">Uncharacterized protein</fullName>
    </submittedName>
</protein>
<sequence length="427" mass="46740">MASMDVKESVPGISRVDLDKPIENLRSRGYVGFEESVDPFCGNPPIKLMPDGVIARWIAARLGLDFGFGTGVDLALKCPLVHAAVGLGNVLNVAVYEAIPTYGPITLVVVNPPFGLDKGDWDTPFGLDKGDWDTPADAWGKQQFSTFLACLLGANVSESGFCVAVYTTEDKVPEVETTFQEVGQSKYKGALVYIFVSDRTPALYPGQMGLGGCQFVVVGKFGKAQPKAEKNYMMGKFVYFTTPPRMASKYLRPEIDGVLKSKKNTPLNKMQKGLEEARVPIRTLAPQDGIVLSLCNGTATTQVAAALEGPSSVGIDLDGDQVAASVGRLRIFFEREDLLQMVLRKERDPECKEAKALMQVAEGTAPLRVEEKTFRTLTEELSDRLDKVANLRSLDGKEAWALLVHHYLRCLPDVEFECLDLSDFTKV</sequence>
<dbReference type="GO" id="GO:0003676">
    <property type="term" value="F:nucleic acid binding"/>
    <property type="evidence" value="ECO:0007669"/>
    <property type="project" value="InterPro"/>
</dbReference>
<dbReference type="Proteomes" id="UP000708148">
    <property type="component" value="Unassembled WGS sequence"/>
</dbReference>